<dbReference type="RefSeq" id="WP_014400620.1">
    <property type="nucleotide sequence ID" value="NC_017030.1"/>
</dbReference>
<dbReference type="Pfam" id="PF00092">
    <property type="entry name" value="VWA"/>
    <property type="match status" value="1"/>
</dbReference>
<dbReference type="eggNOG" id="COG2304">
    <property type="taxonomic scope" value="Bacteria"/>
</dbReference>
<proteinExistence type="predicted"/>
<evidence type="ECO:0000313" key="3">
    <source>
        <dbReference type="Proteomes" id="UP000007587"/>
    </source>
</evidence>
<dbReference type="InParanoid" id="H8MUW8"/>
<organism evidence="2 3">
    <name type="scientific">Corallococcus coralloides (strain ATCC 25202 / DSM 2259 / NBRC 100086 / M2)</name>
    <name type="common">Myxococcus coralloides</name>
    <dbReference type="NCBI Taxonomy" id="1144275"/>
    <lineage>
        <taxon>Bacteria</taxon>
        <taxon>Pseudomonadati</taxon>
        <taxon>Myxococcota</taxon>
        <taxon>Myxococcia</taxon>
        <taxon>Myxococcales</taxon>
        <taxon>Cystobacterineae</taxon>
        <taxon>Myxococcaceae</taxon>
        <taxon>Corallococcus</taxon>
    </lineage>
</organism>
<dbReference type="PANTHER" id="PTHR10579">
    <property type="entry name" value="CALCIUM-ACTIVATED CHLORIDE CHANNEL REGULATOR"/>
    <property type="match status" value="1"/>
</dbReference>
<protein>
    <submittedName>
        <fullName evidence="2">von Willebrand factor type A domain-containing protein</fullName>
    </submittedName>
</protein>
<dbReference type="Proteomes" id="UP000007587">
    <property type="component" value="Chromosome"/>
</dbReference>
<dbReference type="OrthoDB" id="9781333at2"/>
<gene>
    <name evidence="2" type="primary">yfbK4</name>
    <name evidence="2" type="ordered locus">COCOR_07843</name>
</gene>
<dbReference type="InterPro" id="IPR002035">
    <property type="entry name" value="VWF_A"/>
</dbReference>
<feature type="domain" description="VWFA" evidence="1">
    <location>
        <begin position="129"/>
        <end position="302"/>
    </location>
</feature>
<accession>H8MUW8</accession>
<name>H8MUW8_CORCM</name>
<dbReference type="SMART" id="SM00327">
    <property type="entry name" value="VWA"/>
    <property type="match status" value="1"/>
</dbReference>
<dbReference type="KEGG" id="ccx:COCOR_07843"/>
<dbReference type="InterPro" id="IPR036465">
    <property type="entry name" value="vWFA_dom_sf"/>
</dbReference>
<dbReference type="SUPFAM" id="SSF53300">
    <property type="entry name" value="vWA-like"/>
    <property type="match status" value="1"/>
</dbReference>
<dbReference type="PANTHER" id="PTHR10579:SF43">
    <property type="entry name" value="ZINC FINGER (C3HC4-TYPE RING FINGER) FAMILY PROTEIN"/>
    <property type="match status" value="1"/>
</dbReference>
<evidence type="ECO:0000313" key="2">
    <source>
        <dbReference type="EMBL" id="AFE10898.1"/>
    </source>
</evidence>
<evidence type="ECO:0000259" key="1">
    <source>
        <dbReference type="PROSITE" id="PS50234"/>
    </source>
</evidence>
<dbReference type="AlphaFoldDB" id="H8MUW8"/>
<reference evidence="2 3" key="1">
    <citation type="journal article" date="2012" name="J. Bacteriol.">
        <title>Complete Genome Sequence of the Fruiting Myxobacterium Corallococcus coralloides DSM 2259.</title>
        <authorList>
            <person name="Huntley S."/>
            <person name="Zhang Y."/>
            <person name="Treuner-Lange A."/>
            <person name="Kneip S."/>
            <person name="Sensen C.W."/>
            <person name="Sogaard-Andersen L."/>
        </authorList>
    </citation>
    <scope>NUCLEOTIDE SEQUENCE [LARGE SCALE GENOMIC DNA]</scope>
    <source>
        <strain evidence="3">ATCC 25202 / DSM 2259 / NBRC 100086 / M2</strain>
    </source>
</reference>
<keyword evidence="3" id="KW-1185">Reference proteome</keyword>
<dbReference type="PROSITE" id="PS50234">
    <property type="entry name" value="VWFA"/>
    <property type="match status" value="1"/>
</dbReference>
<dbReference type="EMBL" id="CP003389">
    <property type="protein sequence ID" value="AFE10898.1"/>
    <property type="molecule type" value="Genomic_DNA"/>
</dbReference>
<dbReference type="Gene3D" id="3.40.50.410">
    <property type="entry name" value="von Willebrand factor, type A domain"/>
    <property type="match status" value="1"/>
</dbReference>
<reference evidence="3" key="2">
    <citation type="submission" date="2012-03" db="EMBL/GenBank/DDBJ databases">
        <title>Genome sequence of the fruiting myxobacterium Corallococcus coralloides DSM 2259.</title>
        <authorList>
            <person name="Huntley S."/>
            <person name="Zhang Y."/>
            <person name="Treuner-Lange A."/>
            <person name="Sensen C.W."/>
            <person name="Sogaard-Andersen L."/>
        </authorList>
    </citation>
    <scope>NUCLEOTIDE SEQUENCE [LARGE SCALE GENOMIC DNA]</scope>
    <source>
        <strain evidence="3">ATCC 25202 / DSM 2259 / NBRC 100086 / M2</strain>
    </source>
</reference>
<dbReference type="STRING" id="1144275.COCOR_07843"/>
<dbReference type="InterPro" id="IPR051266">
    <property type="entry name" value="CLCR"/>
</dbReference>
<dbReference type="HOGENOM" id="CLU_031866_1_0_7"/>
<sequence length="503" mass="52838">MNRTKLLLTLAGLLFVGALALDARSFFAKTSSHPPVVSEERLPNGHLHRLPATATPTVDQTHTVIQPGEAPINGVLPVVLGQPASGKAGPVELTGKLSGAYVKAGPGEAFAVFELSARMPEKVQRVPVNLALVVDRSGSMDGSKLTDAKRAAQELVRQLRDGDRLALVHYGSDVKVVPSVEINNTTRRELLSTIDAIQVNGGTNMSGGLVAGAEAVRAYAKQYRVTRTILLSDGEPTEGVTSNAGLFSEVGRLRETGITVSALGVGSGFNDTLMRGMAERGGGFSGFVSDSSELAAIFTRELEQAASTVARNVSMTLTLPPGVSGVEVMGLPSTREGNAVRIPLYDLTGGQSARVVVKLTLDAPANAAEMNVLDAAVSYVDVAADLPSQVTLALGAKVTNDVQVVHANLDRDVRVHAIRALGTQQLQAAAEQMQSGNRESALSFLTNARKLFGASASALSGELADLDRTQAAYGTAQSDSEVREEALKLKKKSMKNFGQNNSY</sequence>